<dbReference type="Pfam" id="PF00392">
    <property type="entry name" value="GntR"/>
    <property type="match status" value="1"/>
</dbReference>
<feature type="domain" description="HTH gntR-type" evidence="4">
    <location>
        <begin position="39"/>
        <end position="107"/>
    </location>
</feature>
<dbReference type="Gene3D" id="1.10.10.10">
    <property type="entry name" value="Winged helix-like DNA-binding domain superfamily/Winged helix DNA-binding domain"/>
    <property type="match status" value="1"/>
</dbReference>
<keyword evidence="1" id="KW-0805">Transcription regulation</keyword>
<dbReference type="SUPFAM" id="SSF64288">
    <property type="entry name" value="Chorismate lyase-like"/>
    <property type="match status" value="1"/>
</dbReference>
<dbReference type="SMART" id="SM00345">
    <property type="entry name" value="HTH_GNTR"/>
    <property type="match status" value="1"/>
</dbReference>
<gene>
    <name evidence="5" type="ORF">EV207_13622</name>
</gene>
<dbReference type="InterPro" id="IPR000524">
    <property type="entry name" value="Tscrpt_reg_HTH_GntR"/>
</dbReference>
<dbReference type="InterPro" id="IPR036388">
    <property type="entry name" value="WH-like_DNA-bd_sf"/>
</dbReference>
<evidence type="ECO:0000256" key="2">
    <source>
        <dbReference type="ARBA" id="ARBA00023125"/>
    </source>
</evidence>
<dbReference type="FunFam" id="1.10.10.10:FF:000079">
    <property type="entry name" value="GntR family transcriptional regulator"/>
    <property type="match status" value="1"/>
</dbReference>
<dbReference type="InterPro" id="IPR028978">
    <property type="entry name" value="Chorismate_lyase_/UTRA_dom_sf"/>
</dbReference>
<dbReference type="InterPro" id="IPR036390">
    <property type="entry name" value="WH_DNA-bd_sf"/>
</dbReference>
<evidence type="ECO:0000256" key="3">
    <source>
        <dbReference type="ARBA" id="ARBA00023163"/>
    </source>
</evidence>
<dbReference type="CDD" id="cd07377">
    <property type="entry name" value="WHTH_GntR"/>
    <property type="match status" value="1"/>
</dbReference>
<dbReference type="PROSITE" id="PS50949">
    <property type="entry name" value="HTH_GNTR"/>
    <property type="match status" value="1"/>
</dbReference>
<dbReference type="Gene3D" id="3.40.1410.10">
    <property type="entry name" value="Chorismate lyase-like"/>
    <property type="match status" value="1"/>
</dbReference>
<evidence type="ECO:0000256" key="1">
    <source>
        <dbReference type="ARBA" id="ARBA00023015"/>
    </source>
</evidence>
<dbReference type="PANTHER" id="PTHR44846">
    <property type="entry name" value="MANNOSYL-D-GLYCERATE TRANSPORT/METABOLISM SYSTEM REPRESSOR MNGR-RELATED"/>
    <property type="match status" value="1"/>
</dbReference>
<sequence>MDIINLINFLNIKGKRRYALIKLGGKMKIMEPLEHGSFIPLYHQLKDRLKKSIDSGSWETGDKIPSENQLMDQYNVSRNTAKKAIEELVQEGILYRIQGKGTFVAKPKLEQSLMGFYSFSKVLKDQGMNPKDIILKVNETEPDPKVREALQLDEGETVVEMKRLRCANDEPFILESSYLPKRVVSDLNQLDNVGQVSLYDLLEQKFNVVVSRAKEAFEPVLIRKEESRYLKTEEGLPALLLERIAYEVNGTPVEFCRSIVRGDRCRFYTELT</sequence>
<dbReference type="GO" id="GO:0003700">
    <property type="term" value="F:DNA-binding transcription factor activity"/>
    <property type="evidence" value="ECO:0007669"/>
    <property type="project" value="InterPro"/>
</dbReference>
<name>A0A4R2NM13_9BACL</name>
<dbReference type="AlphaFoldDB" id="A0A4R2NM13"/>
<dbReference type="SUPFAM" id="SSF46785">
    <property type="entry name" value="Winged helix' DNA-binding domain"/>
    <property type="match status" value="1"/>
</dbReference>
<organism evidence="5 6">
    <name type="scientific">Scopulibacillus darangshiensis</name>
    <dbReference type="NCBI Taxonomy" id="442528"/>
    <lineage>
        <taxon>Bacteria</taxon>
        <taxon>Bacillati</taxon>
        <taxon>Bacillota</taxon>
        <taxon>Bacilli</taxon>
        <taxon>Bacillales</taxon>
        <taxon>Sporolactobacillaceae</taxon>
        <taxon>Scopulibacillus</taxon>
    </lineage>
</organism>
<dbReference type="Pfam" id="PF07702">
    <property type="entry name" value="UTRA"/>
    <property type="match status" value="1"/>
</dbReference>
<evidence type="ECO:0000259" key="4">
    <source>
        <dbReference type="PROSITE" id="PS50949"/>
    </source>
</evidence>
<comment type="caution">
    <text evidence="5">The sequence shown here is derived from an EMBL/GenBank/DDBJ whole genome shotgun (WGS) entry which is preliminary data.</text>
</comment>
<dbReference type="PRINTS" id="PR00035">
    <property type="entry name" value="HTHGNTR"/>
</dbReference>
<evidence type="ECO:0000313" key="5">
    <source>
        <dbReference type="EMBL" id="TCP22335.1"/>
    </source>
</evidence>
<keyword evidence="3" id="KW-0804">Transcription</keyword>
<dbReference type="EMBL" id="SLXK01000036">
    <property type="protein sequence ID" value="TCP22335.1"/>
    <property type="molecule type" value="Genomic_DNA"/>
</dbReference>
<keyword evidence="6" id="KW-1185">Reference proteome</keyword>
<accession>A0A4R2NM13</accession>
<reference evidence="5 6" key="1">
    <citation type="submission" date="2019-03" db="EMBL/GenBank/DDBJ databases">
        <title>Genomic Encyclopedia of Type Strains, Phase IV (KMG-IV): sequencing the most valuable type-strain genomes for metagenomic binning, comparative biology and taxonomic classification.</title>
        <authorList>
            <person name="Goeker M."/>
        </authorList>
    </citation>
    <scope>NUCLEOTIDE SEQUENCE [LARGE SCALE GENOMIC DNA]</scope>
    <source>
        <strain evidence="5 6">DSM 19377</strain>
    </source>
</reference>
<dbReference type="Proteomes" id="UP000295416">
    <property type="component" value="Unassembled WGS sequence"/>
</dbReference>
<protein>
    <submittedName>
        <fullName evidence="5">GntR family transcriptional regulator</fullName>
    </submittedName>
</protein>
<dbReference type="InterPro" id="IPR011663">
    <property type="entry name" value="UTRA"/>
</dbReference>
<evidence type="ECO:0000313" key="6">
    <source>
        <dbReference type="Proteomes" id="UP000295416"/>
    </source>
</evidence>
<dbReference type="GO" id="GO:0045892">
    <property type="term" value="P:negative regulation of DNA-templated transcription"/>
    <property type="evidence" value="ECO:0007669"/>
    <property type="project" value="TreeGrafter"/>
</dbReference>
<keyword evidence="2" id="KW-0238">DNA-binding</keyword>
<dbReference type="GO" id="GO:0003677">
    <property type="term" value="F:DNA binding"/>
    <property type="evidence" value="ECO:0007669"/>
    <property type="project" value="UniProtKB-KW"/>
</dbReference>
<dbReference type="PANTHER" id="PTHR44846:SF1">
    <property type="entry name" value="MANNOSYL-D-GLYCERATE TRANSPORT_METABOLISM SYSTEM REPRESSOR MNGR-RELATED"/>
    <property type="match status" value="1"/>
</dbReference>
<dbReference type="InterPro" id="IPR050679">
    <property type="entry name" value="Bact_HTH_transcr_reg"/>
</dbReference>
<dbReference type="SMART" id="SM00866">
    <property type="entry name" value="UTRA"/>
    <property type="match status" value="1"/>
</dbReference>
<proteinExistence type="predicted"/>